<reference evidence="1 2" key="1">
    <citation type="submission" date="2024-05" db="EMBL/GenBank/DDBJ databases">
        <title>Halomonas sp. SSM6 16S ribosomal RNA gene Genome sequencing and assembly.</title>
        <authorList>
            <person name="Yook S."/>
        </authorList>
    </citation>
    <scope>NUCLEOTIDE SEQUENCE [LARGE SCALE GENOMIC DNA]</scope>
    <source>
        <strain evidence="1 2">SSM6</strain>
    </source>
</reference>
<dbReference type="PROSITE" id="PS51257">
    <property type="entry name" value="PROKAR_LIPOPROTEIN"/>
    <property type="match status" value="1"/>
</dbReference>
<comment type="caution">
    <text evidence="1">The sequence shown here is derived from an EMBL/GenBank/DDBJ whole genome shotgun (WGS) entry which is preliminary data.</text>
</comment>
<dbReference type="SUPFAM" id="SSF117074">
    <property type="entry name" value="Hypothetical protein PA1324"/>
    <property type="match status" value="1"/>
</dbReference>
<sequence length="192" mass="20487">MTRWILLALLGLSLAGCQIIEPRYPAGKSERIEVIDRGASAPGETKGADRPFTRSTTRYSTSGRVARQVAFPAAEYAALEKRGTAMISGRLLMGGRPMANRPVSVAPVTTYSAEAAEQALAGRAVESADPRAREYTHTTRTDGNGTFRLDGLPAGDFYVSSSGQDPVSGKTQVIIRQVSLGNGQSRSIELSR</sequence>
<dbReference type="RefSeq" id="WP_349761542.1">
    <property type="nucleotide sequence ID" value="NZ_JBEGCJ010000003.1"/>
</dbReference>
<protein>
    <submittedName>
        <fullName evidence="1">Carboxypeptidase-like regulatory domain-containing protein</fullName>
    </submittedName>
</protein>
<name>A0ABV1NET3_9GAMM</name>
<gene>
    <name evidence="1" type="ORF">ABE960_07050</name>
</gene>
<evidence type="ECO:0000313" key="2">
    <source>
        <dbReference type="Proteomes" id="UP001442468"/>
    </source>
</evidence>
<accession>A0ABV1NET3</accession>
<dbReference type="Proteomes" id="UP001442468">
    <property type="component" value="Unassembled WGS sequence"/>
</dbReference>
<organism evidence="1 2">
    <name type="scientific">Halomonas aquatica</name>
    <dbReference type="NCBI Taxonomy" id="3151123"/>
    <lineage>
        <taxon>Bacteria</taxon>
        <taxon>Pseudomonadati</taxon>
        <taxon>Pseudomonadota</taxon>
        <taxon>Gammaproteobacteria</taxon>
        <taxon>Oceanospirillales</taxon>
        <taxon>Halomonadaceae</taxon>
        <taxon>Halomonas</taxon>
    </lineage>
</organism>
<keyword evidence="2" id="KW-1185">Reference proteome</keyword>
<evidence type="ECO:0000313" key="1">
    <source>
        <dbReference type="EMBL" id="MEQ6917275.1"/>
    </source>
</evidence>
<dbReference type="EMBL" id="JBEGCJ010000003">
    <property type="protein sequence ID" value="MEQ6917275.1"/>
    <property type="molecule type" value="Genomic_DNA"/>
</dbReference>
<proteinExistence type="predicted"/>